<reference evidence="6" key="1">
    <citation type="journal article" date="2020" name="mSystems">
        <title>Genome- and Community-Level Interaction Insights into Carbon Utilization and Element Cycling Functions of Hydrothermarchaeota in Hydrothermal Sediment.</title>
        <authorList>
            <person name="Zhou Z."/>
            <person name="Liu Y."/>
            <person name="Xu W."/>
            <person name="Pan J."/>
            <person name="Luo Z.H."/>
            <person name="Li M."/>
        </authorList>
    </citation>
    <scope>NUCLEOTIDE SEQUENCE [LARGE SCALE GENOMIC DNA]</scope>
    <source>
        <strain evidence="6">SpSt-87</strain>
    </source>
</reference>
<dbReference type="GO" id="GO:0051536">
    <property type="term" value="F:iron-sulfur cluster binding"/>
    <property type="evidence" value="ECO:0007669"/>
    <property type="project" value="UniProtKB-KW"/>
</dbReference>
<dbReference type="Gene3D" id="3.20.20.70">
    <property type="entry name" value="Aldolase class I"/>
    <property type="match status" value="1"/>
</dbReference>
<evidence type="ECO:0000259" key="5">
    <source>
        <dbReference type="Pfam" id="PF04055"/>
    </source>
</evidence>
<evidence type="ECO:0000256" key="4">
    <source>
        <dbReference type="ARBA" id="ARBA00023014"/>
    </source>
</evidence>
<keyword evidence="3" id="KW-0408">Iron</keyword>
<evidence type="ECO:0000313" key="6">
    <source>
        <dbReference type="EMBL" id="HFW32530.1"/>
    </source>
</evidence>
<sequence length="352" mass="41251">MFAVNKEDPYLWEPESYDCGLVIRYWGCQLRCPLCFAQSYAYRNEQKSRIPKEASLEEAVELAKKLIEIKKLKAKWFRIEGGEPIQSRKHMEMTAELAARVLKLLEPRGRVVIQTNGIWLGKKEENVNNFIQILKKEINREDIKAGKRIAIEISFKGPNPESARAYSGIQEIDILNLQTNAFQSLVKILEKEFWKNGNEVVSVYPVAGFGPDLEKFVFIPLDAKNKLFPLFHPSTWSPNYRENVVEKFKEIMTKYPKVYDQYSSVHGKKLPLYGLEIRPWQRAWVSRIGKDQDLEKFFLDHMRVNLSSQKNILYHMNNYLSNVTATEDLLKRTREMLDFYACAKPRNHYPYL</sequence>
<dbReference type="InterPro" id="IPR013785">
    <property type="entry name" value="Aldolase_TIM"/>
</dbReference>
<organism evidence="6">
    <name type="scientific">Archaeoglobus fulgidus</name>
    <dbReference type="NCBI Taxonomy" id="2234"/>
    <lineage>
        <taxon>Archaea</taxon>
        <taxon>Methanobacteriati</taxon>
        <taxon>Methanobacteriota</taxon>
        <taxon>Archaeoglobi</taxon>
        <taxon>Archaeoglobales</taxon>
        <taxon>Archaeoglobaceae</taxon>
        <taxon>Archaeoglobus</taxon>
    </lineage>
</organism>
<dbReference type="Pfam" id="PF04055">
    <property type="entry name" value="Radical_SAM"/>
    <property type="match status" value="1"/>
</dbReference>
<dbReference type="EMBL" id="DTLB01000037">
    <property type="protein sequence ID" value="HFW32530.1"/>
    <property type="molecule type" value="Genomic_DNA"/>
</dbReference>
<dbReference type="SUPFAM" id="SSF102114">
    <property type="entry name" value="Radical SAM enzymes"/>
    <property type="match status" value="1"/>
</dbReference>
<dbReference type="AlphaFoldDB" id="A0A7C3MGH8"/>
<evidence type="ECO:0000256" key="3">
    <source>
        <dbReference type="ARBA" id="ARBA00023004"/>
    </source>
</evidence>
<keyword evidence="4" id="KW-0411">Iron-sulfur</keyword>
<dbReference type="SFLD" id="SFLDS00029">
    <property type="entry name" value="Radical_SAM"/>
    <property type="match status" value="1"/>
</dbReference>
<comment type="caution">
    <text evidence="6">The sequence shown here is derived from an EMBL/GenBank/DDBJ whole genome shotgun (WGS) entry which is preliminary data.</text>
</comment>
<name>A0A7C3MGH8_ARCFL</name>
<dbReference type="GO" id="GO:0046872">
    <property type="term" value="F:metal ion binding"/>
    <property type="evidence" value="ECO:0007669"/>
    <property type="project" value="UniProtKB-KW"/>
</dbReference>
<dbReference type="GO" id="GO:0003824">
    <property type="term" value="F:catalytic activity"/>
    <property type="evidence" value="ECO:0007669"/>
    <property type="project" value="InterPro"/>
</dbReference>
<dbReference type="InterPro" id="IPR007197">
    <property type="entry name" value="rSAM"/>
</dbReference>
<feature type="domain" description="Radical SAM core" evidence="5">
    <location>
        <begin position="27"/>
        <end position="161"/>
    </location>
</feature>
<keyword evidence="2" id="KW-0479">Metal-binding</keyword>
<evidence type="ECO:0000256" key="1">
    <source>
        <dbReference type="ARBA" id="ARBA00022691"/>
    </source>
</evidence>
<protein>
    <submittedName>
        <fullName evidence="6">4Fe-4S cluster-binding domain-containing protein</fullName>
    </submittedName>
</protein>
<accession>A0A7C3MGH8</accession>
<keyword evidence="1" id="KW-0949">S-adenosyl-L-methionine</keyword>
<dbReference type="InterPro" id="IPR058240">
    <property type="entry name" value="rSAM_sf"/>
</dbReference>
<evidence type="ECO:0000256" key="2">
    <source>
        <dbReference type="ARBA" id="ARBA00022723"/>
    </source>
</evidence>
<proteinExistence type="predicted"/>
<gene>
    <name evidence="6" type="ORF">ENW66_06215</name>
</gene>